<dbReference type="AlphaFoldDB" id="A0A0A9AGP9"/>
<proteinExistence type="predicted"/>
<organism evidence="1">
    <name type="scientific">Arundo donax</name>
    <name type="common">Giant reed</name>
    <name type="synonym">Donax arundinaceus</name>
    <dbReference type="NCBI Taxonomy" id="35708"/>
    <lineage>
        <taxon>Eukaryota</taxon>
        <taxon>Viridiplantae</taxon>
        <taxon>Streptophyta</taxon>
        <taxon>Embryophyta</taxon>
        <taxon>Tracheophyta</taxon>
        <taxon>Spermatophyta</taxon>
        <taxon>Magnoliopsida</taxon>
        <taxon>Liliopsida</taxon>
        <taxon>Poales</taxon>
        <taxon>Poaceae</taxon>
        <taxon>PACMAD clade</taxon>
        <taxon>Arundinoideae</taxon>
        <taxon>Arundineae</taxon>
        <taxon>Arundo</taxon>
    </lineage>
</organism>
<reference evidence="1" key="2">
    <citation type="journal article" date="2015" name="Data Brief">
        <title>Shoot transcriptome of the giant reed, Arundo donax.</title>
        <authorList>
            <person name="Barrero R.A."/>
            <person name="Guerrero F.D."/>
            <person name="Moolhuijzen P."/>
            <person name="Goolsby J.A."/>
            <person name="Tidwell J."/>
            <person name="Bellgard S.E."/>
            <person name="Bellgard M.I."/>
        </authorList>
    </citation>
    <scope>NUCLEOTIDE SEQUENCE</scope>
    <source>
        <tissue evidence="1">Shoot tissue taken approximately 20 cm above the soil surface</tissue>
    </source>
</reference>
<accession>A0A0A9AGP9</accession>
<protein>
    <submittedName>
        <fullName evidence="1">Uncharacterized protein</fullName>
    </submittedName>
</protein>
<dbReference type="EMBL" id="GBRH01247559">
    <property type="protein sequence ID" value="JAD50336.1"/>
    <property type="molecule type" value="Transcribed_RNA"/>
</dbReference>
<name>A0A0A9AGP9_ARUDO</name>
<sequence>MRTVSFQQYDQAHLMARIHNRSSKTT</sequence>
<evidence type="ECO:0000313" key="1">
    <source>
        <dbReference type="EMBL" id="JAD50336.1"/>
    </source>
</evidence>
<reference evidence="1" key="1">
    <citation type="submission" date="2014-09" db="EMBL/GenBank/DDBJ databases">
        <authorList>
            <person name="Magalhaes I.L.F."/>
            <person name="Oliveira U."/>
            <person name="Santos F.R."/>
            <person name="Vidigal T.H.D.A."/>
            <person name="Brescovit A.D."/>
            <person name="Santos A.J."/>
        </authorList>
    </citation>
    <scope>NUCLEOTIDE SEQUENCE</scope>
    <source>
        <tissue evidence="1">Shoot tissue taken approximately 20 cm above the soil surface</tissue>
    </source>
</reference>